<dbReference type="AlphaFoldDB" id="A0A6A2YLD0"/>
<feature type="domain" description="U-box" evidence="6">
    <location>
        <begin position="5"/>
        <end position="80"/>
    </location>
</feature>
<dbReference type="GO" id="GO:0016567">
    <property type="term" value="P:protein ubiquitination"/>
    <property type="evidence" value="ECO:0007669"/>
    <property type="project" value="UniProtKB-UniRule"/>
</dbReference>
<evidence type="ECO:0000256" key="5">
    <source>
        <dbReference type="RuleBase" id="RU369093"/>
    </source>
</evidence>
<dbReference type="InterPro" id="IPR045210">
    <property type="entry name" value="RING-Ubox_PUB"/>
</dbReference>
<dbReference type="Proteomes" id="UP000436088">
    <property type="component" value="Unassembled WGS sequence"/>
</dbReference>
<dbReference type="Pfam" id="PF04564">
    <property type="entry name" value="U-box"/>
    <property type="match status" value="1"/>
</dbReference>
<evidence type="ECO:0000256" key="1">
    <source>
        <dbReference type="ARBA" id="ARBA00000900"/>
    </source>
</evidence>
<accession>A0A6A2YLD0</accession>
<reference evidence="7" key="1">
    <citation type="submission" date="2019-09" db="EMBL/GenBank/DDBJ databases">
        <title>Draft genome information of white flower Hibiscus syriacus.</title>
        <authorList>
            <person name="Kim Y.-M."/>
        </authorList>
    </citation>
    <scope>NUCLEOTIDE SEQUENCE [LARGE SCALE GENOMIC DNA]</scope>
    <source>
        <strain evidence="7">YM2019G1</strain>
    </source>
</reference>
<comment type="caution">
    <text evidence="7">The sequence shown here is derived from an EMBL/GenBank/DDBJ whole genome shotgun (WGS) entry which is preliminary data.</text>
</comment>
<dbReference type="InterPro" id="IPR016024">
    <property type="entry name" value="ARM-type_fold"/>
</dbReference>
<comment type="pathway">
    <text evidence="2 5">Protein modification; protein ubiquitination.</text>
</comment>
<dbReference type="UniPathway" id="UPA00143"/>
<sequence>MENIDCPPDFRCPISREIMKDPVTIVTGVSYERKHIEKWFNVYKKKTCPATMQPLDNFDMIPNHTLKRLILAWQETVVASPSSSSSPAQSSIEHGEMVSLFNALDSSPFKVTCLKKIREIVQLGDDTRSEFIRSGGVEAVVRMLVSQTTVENCDLVSFQSCEEALGILHLLPLSKEDKAFQMLSKSEPMKSVATVLQRGSSEARFHAIIIFRKIAKAGFDWNPLVEDRGVDLFKSLLELVCDEICSKASSYALELLFEILASSKKSRSKAIEAGAVCVLIELLPDSNRSKCEKMLLLMKLLCECPEGRTALVDHGLGIAVVSKILLQVSYTATKLGVKILCLVANFQPTEWFLEEMLMCGAVKKLVTLLHLEGLSSTKRRVLDMLKMHGNAWRRHRCFPCELKDYLG</sequence>
<dbReference type="Gene3D" id="3.30.40.10">
    <property type="entry name" value="Zinc/RING finger domain, C3HC4 (zinc finger)"/>
    <property type="match status" value="1"/>
</dbReference>
<dbReference type="PANTHER" id="PTHR22849:SF23">
    <property type="entry name" value="U-BOX DOMAIN-CONTAINING PROTEIN"/>
    <property type="match status" value="1"/>
</dbReference>
<name>A0A6A2YLD0_HIBSY</name>
<dbReference type="Pfam" id="PF25598">
    <property type="entry name" value="ARM_PUB"/>
    <property type="match status" value="1"/>
</dbReference>
<dbReference type="GO" id="GO:0061630">
    <property type="term" value="F:ubiquitin protein ligase activity"/>
    <property type="evidence" value="ECO:0007669"/>
    <property type="project" value="UniProtKB-UniRule"/>
</dbReference>
<evidence type="ECO:0000313" key="8">
    <source>
        <dbReference type="Proteomes" id="UP000436088"/>
    </source>
</evidence>
<dbReference type="CDD" id="cd16664">
    <property type="entry name" value="RING-Ubox_PUB"/>
    <property type="match status" value="1"/>
</dbReference>
<dbReference type="SUPFAM" id="SSF57850">
    <property type="entry name" value="RING/U-box"/>
    <property type="match status" value="1"/>
</dbReference>
<protein>
    <recommendedName>
        <fullName evidence="5 6">U-box domain-containing protein</fullName>
        <ecNumber evidence="5">2.3.2.27</ecNumber>
    </recommendedName>
    <alternativeName>
        <fullName evidence="5">RING-type E3 ubiquitin transferase PUB</fullName>
    </alternativeName>
</protein>
<dbReference type="SUPFAM" id="SSF48371">
    <property type="entry name" value="ARM repeat"/>
    <property type="match status" value="1"/>
</dbReference>
<organism evidence="7 8">
    <name type="scientific">Hibiscus syriacus</name>
    <name type="common">Rose of Sharon</name>
    <dbReference type="NCBI Taxonomy" id="106335"/>
    <lineage>
        <taxon>Eukaryota</taxon>
        <taxon>Viridiplantae</taxon>
        <taxon>Streptophyta</taxon>
        <taxon>Embryophyta</taxon>
        <taxon>Tracheophyta</taxon>
        <taxon>Spermatophyta</taxon>
        <taxon>Magnoliopsida</taxon>
        <taxon>eudicotyledons</taxon>
        <taxon>Gunneridae</taxon>
        <taxon>Pentapetalae</taxon>
        <taxon>rosids</taxon>
        <taxon>malvids</taxon>
        <taxon>Malvales</taxon>
        <taxon>Malvaceae</taxon>
        <taxon>Malvoideae</taxon>
        <taxon>Hibiscus</taxon>
    </lineage>
</organism>
<dbReference type="PROSITE" id="PS51698">
    <property type="entry name" value="U_BOX"/>
    <property type="match status" value="1"/>
</dbReference>
<evidence type="ECO:0000256" key="2">
    <source>
        <dbReference type="ARBA" id="ARBA00004906"/>
    </source>
</evidence>
<evidence type="ECO:0000313" key="7">
    <source>
        <dbReference type="EMBL" id="KAE8679334.1"/>
    </source>
</evidence>
<dbReference type="InterPro" id="IPR013083">
    <property type="entry name" value="Znf_RING/FYVE/PHD"/>
</dbReference>
<evidence type="ECO:0000256" key="4">
    <source>
        <dbReference type="ARBA" id="ARBA00022786"/>
    </source>
</evidence>
<dbReference type="Gene3D" id="1.25.10.10">
    <property type="entry name" value="Leucine-rich Repeat Variant"/>
    <property type="match status" value="1"/>
</dbReference>
<comment type="catalytic activity">
    <reaction evidence="1 5">
        <text>S-ubiquitinyl-[E2 ubiquitin-conjugating enzyme]-L-cysteine + [acceptor protein]-L-lysine = [E2 ubiquitin-conjugating enzyme]-L-cysteine + N(6)-ubiquitinyl-[acceptor protein]-L-lysine.</text>
        <dbReference type="EC" id="2.3.2.27"/>
    </reaction>
</comment>
<dbReference type="EC" id="2.3.2.27" evidence="5"/>
<comment type="function">
    <text evidence="5">Functions as an E3 ubiquitin ligase.</text>
</comment>
<evidence type="ECO:0000259" key="6">
    <source>
        <dbReference type="PROSITE" id="PS51698"/>
    </source>
</evidence>
<keyword evidence="3 5" id="KW-0808">Transferase</keyword>
<evidence type="ECO:0000256" key="3">
    <source>
        <dbReference type="ARBA" id="ARBA00022679"/>
    </source>
</evidence>
<dbReference type="InterPro" id="IPR058678">
    <property type="entry name" value="ARM_PUB"/>
</dbReference>
<dbReference type="InterPro" id="IPR011989">
    <property type="entry name" value="ARM-like"/>
</dbReference>
<proteinExistence type="predicted"/>
<keyword evidence="4 5" id="KW-0833">Ubl conjugation pathway</keyword>
<dbReference type="EMBL" id="VEPZ02001331">
    <property type="protein sequence ID" value="KAE8679334.1"/>
    <property type="molecule type" value="Genomic_DNA"/>
</dbReference>
<dbReference type="PANTHER" id="PTHR22849">
    <property type="entry name" value="WDSAM1 PROTEIN"/>
    <property type="match status" value="1"/>
</dbReference>
<gene>
    <name evidence="7" type="ORF">F3Y22_tig00111402pilonHSYRG01231</name>
</gene>
<keyword evidence="8" id="KW-1185">Reference proteome</keyword>
<dbReference type="SMART" id="SM00504">
    <property type="entry name" value="Ubox"/>
    <property type="match status" value="1"/>
</dbReference>
<dbReference type="InterPro" id="IPR003613">
    <property type="entry name" value="Ubox_domain"/>
</dbReference>
<dbReference type="InterPro" id="IPR045185">
    <property type="entry name" value="PUB22/23/24-like"/>
</dbReference>